<feature type="transmembrane region" description="Helical" evidence="7">
    <location>
        <begin position="42"/>
        <end position="60"/>
    </location>
</feature>
<evidence type="ECO:0000313" key="9">
    <source>
        <dbReference type="Proteomes" id="UP000441032"/>
    </source>
</evidence>
<keyword evidence="3 7" id="KW-0812">Transmembrane</keyword>
<evidence type="ECO:0000256" key="5">
    <source>
        <dbReference type="ARBA" id="ARBA00023136"/>
    </source>
</evidence>
<dbReference type="Proteomes" id="UP000441032">
    <property type="component" value="Unassembled WGS sequence"/>
</dbReference>
<dbReference type="GO" id="GO:0016020">
    <property type="term" value="C:membrane"/>
    <property type="evidence" value="ECO:0007669"/>
    <property type="project" value="InterPro"/>
</dbReference>
<dbReference type="Pfam" id="PF04347">
    <property type="entry name" value="FliO"/>
    <property type="match status" value="1"/>
</dbReference>
<evidence type="ECO:0000256" key="2">
    <source>
        <dbReference type="ARBA" id="ARBA00022475"/>
    </source>
</evidence>
<protein>
    <recommendedName>
        <fullName evidence="10">Flagellar biosynthesis protein FliO</fullName>
    </recommendedName>
</protein>
<keyword evidence="4 7" id="KW-1133">Transmembrane helix</keyword>
<comment type="subcellular location">
    <subcellularLocation>
        <location evidence="1">Cell membrane</location>
    </subcellularLocation>
</comment>
<name>A0A7X2HQ95_RALPI</name>
<evidence type="ECO:0000256" key="1">
    <source>
        <dbReference type="ARBA" id="ARBA00004236"/>
    </source>
</evidence>
<sequence>MSILACASQNCRSLSRYRRPAFVHRMSCSPSRAAYGCIPLRLVYPHLVLVGVLAVVVPSVNAQGVPSPTSAVASQSAVPDVPTPSASTAASDVKAEAGRISGNIPVKREAESDGSAMFGIPQLLLLVAVLGGLLWWLPKYLRSRSPSGGGLQPGVLSRMVGQKQGDHARVISSSRLAGKASLHVVEWNREQWLLGCTEHQVSVLAKRPVDASTASSASSVSGDGHA</sequence>
<evidence type="ECO:0000313" key="8">
    <source>
        <dbReference type="EMBL" id="MRT00170.1"/>
    </source>
</evidence>
<dbReference type="InterPro" id="IPR022781">
    <property type="entry name" value="Flagellar_biosynth_FliO"/>
</dbReference>
<evidence type="ECO:0000256" key="4">
    <source>
        <dbReference type="ARBA" id="ARBA00022989"/>
    </source>
</evidence>
<evidence type="ECO:0000256" key="6">
    <source>
        <dbReference type="SAM" id="MobiDB-lite"/>
    </source>
</evidence>
<reference evidence="8 9" key="1">
    <citation type="submission" date="2019-11" db="EMBL/GenBank/DDBJ databases">
        <title>Phenotypic characterization of an OXA-22 and OXA-60 co-producing Ralstonia pickettii clinical strain.</title>
        <authorList>
            <person name="He F."/>
        </authorList>
    </citation>
    <scope>NUCLEOTIDE SEQUENCE [LARGE SCALE GENOMIC DNA]</scope>
    <source>
        <strain evidence="8 9">PSLESD1</strain>
    </source>
</reference>
<organism evidence="8 9">
    <name type="scientific">Ralstonia pickettii</name>
    <name type="common">Burkholderia pickettii</name>
    <dbReference type="NCBI Taxonomy" id="329"/>
    <lineage>
        <taxon>Bacteria</taxon>
        <taxon>Pseudomonadati</taxon>
        <taxon>Pseudomonadota</taxon>
        <taxon>Betaproteobacteria</taxon>
        <taxon>Burkholderiales</taxon>
        <taxon>Burkholderiaceae</taxon>
        <taxon>Ralstonia</taxon>
    </lineage>
</organism>
<feature type="transmembrane region" description="Helical" evidence="7">
    <location>
        <begin position="116"/>
        <end position="137"/>
    </location>
</feature>
<comment type="caution">
    <text evidence="8">The sequence shown here is derived from an EMBL/GenBank/DDBJ whole genome shotgun (WGS) entry which is preliminary data.</text>
</comment>
<evidence type="ECO:0000256" key="3">
    <source>
        <dbReference type="ARBA" id="ARBA00022692"/>
    </source>
</evidence>
<accession>A0A7X2HQ95</accession>
<evidence type="ECO:0000256" key="7">
    <source>
        <dbReference type="SAM" id="Phobius"/>
    </source>
</evidence>
<feature type="region of interest" description="Disordered" evidence="6">
    <location>
        <begin position="68"/>
        <end position="94"/>
    </location>
</feature>
<evidence type="ECO:0008006" key="10">
    <source>
        <dbReference type="Google" id="ProtNLM"/>
    </source>
</evidence>
<keyword evidence="5 7" id="KW-0472">Membrane</keyword>
<keyword evidence="2" id="KW-1003">Cell membrane</keyword>
<gene>
    <name evidence="8" type="ORF">GJQ57_16130</name>
</gene>
<dbReference type="GO" id="GO:0044781">
    <property type="term" value="P:bacterial-type flagellum organization"/>
    <property type="evidence" value="ECO:0007669"/>
    <property type="project" value="InterPro"/>
</dbReference>
<proteinExistence type="predicted"/>
<dbReference type="EMBL" id="WJYN01000006">
    <property type="protein sequence ID" value="MRT00170.1"/>
    <property type="molecule type" value="Genomic_DNA"/>
</dbReference>
<feature type="compositionally biased region" description="Polar residues" evidence="6">
    <location>
        <begin position="68"/>
        <end position="77"/>
    </location>
</feature>
<dbReference type="AlphaFoldDB" id="A0A7X2HQ95"/>